<dbReference type="InterPro" id="IPR008507">
    <property type="entry name" value="DUF789"/>
</dbReference>
<dbReference type="AlphaFoldDB" id="A0A445INY3"/>
<dbReference type="Gramene" id="XM_028328311.1">
    <property type="protein sequence ID" value="XP_028184112.1"/>
    <property type="gene ID" value="LOC114370909"/>
</dbReference>
<name>A0A445INY3_GLYSO</name>
<proteinExistence type="predicted"/>
<accession>A0A445INY3</accession>
<gene>
    <name evidence="2" type="ORF">D0Y65_027355</name>
</gene>
<organism evidence="2 3">
    <name type="scientific">Glycine soja</name>
    <name type="common">Wild soybean</name>
    <dbReference type="NCBI Taxonomy" id="3848"/>
    <lineage>
        <taxon>Eukaryota</taxon>
        <taxon>Viridiplantae</taxon>
        <taxon>Streptophyta</taxon>
        <taxon>Embryophyta</taxon>
        <taxon>Tracheophyta</taxon>
        <taxon>Spermatophyta</taxon>
        <taxon>Magnoliopsida</taxon>
        <taxon>eudicotyledons</taxon>
        <taxon>Gunneridae</taxon>
        <taxon>Pentapetalae</taxon>
        <taxon>rosids</taxon>
        <taxon>fabids</taxon>
        <taxon>Fabales</taxon>
        <taxon>Fabaceae</taxon>
        <taxon>Papilionoideae</taxon>
        <taxon>50 kb inversion clade</taxon>
        <taxon>NPAAA clade</taxon>
        <taxon>indigoferoid/millettioid clade</taxon>
        <taxon>Phaseoleae</taxon>
        <taxon>Glycine</taxon>
        <taxon>Glycine subgen. Soja</taxon>
    </lineage>
</organism>
<reference evidence="2 3" key="1">
    <citation type="submission" date="2018-09" db="EMBL/GenBank/DDBJ databases">
        <title>A high-quality reference genome of wild soybean provides a powerful tool to mine soybean genomes.</title>
        <authorList>
            <person name="Xie M."/>
            <person name="Chung C.Y.L."/>
            <person name="Li M.-W."/>
            <person name="Wong F.-L."/>
            <person name="Chan T.-F."/>
            <person name="Lam H.-M."/>
        </authorList>
    </citation>
    <scope>NUCLEOTIDE SEQUENCE [LARGE SCALE GENOMIC DNA]</scope>
    <source>
        <strain evidence="3">cv. W05</strain>
        <tissue evidence="2">Hypocotyl of etiolated seedlings</tissue>
    </source>
</reference>
<dbReference type="Proteomes" id="UP000289340">
    <property type="component" value="Chromosome 10"/>
</dbReference>
<evidence type="ECO:0000313" key="3">
    <source>
        <dbReference type="Proteomes" id="UP000289340"/>
    </source>
</evidence>
<sequence>MICFVLNWGKFLRIFRHFNFSAKNMSSLSNLERFLLCVTPDVVPSLTLQSCSSDQNVQCLPPGKDTIEYFTLKDLWDCYSEWSAFGACIPLMLENGDTLVQYYVPNLSAIQIYRSKSRIRKEDVEGIELECYSSSEDSGSDDLSRSASNNSSKAWDDASLDSGSDQVVLCSTTKDMLGALYLQYSENYPPYQRVPFSEKITELAKSHPALMTLKSVDISPTSWMAVSWYPIYSVPCQKNKKDPTSFLTFHSLSSFQECASKYEGIDTGNDASCLIGWRSIVGEKCKKKESGCMSLSPFGLATFKMRKSVWLNSYNNNNQVVTNLYNAADSWLKHRNADHPDFNFFTRQPTL</sequence>
<dbReference type="PANTHER" id="PTHR31343">
    <property type="entry name" value="T15D22.8"/>
    <property type="match status" value="1"/>
</dbReference>
<feature type="region of interest" description="Disordered" evidence="1">
    <location>
        <begin position="133"/>
        <end position="160"/>
    </location>
</feature>
<dbReference type="EMBL" id="QZWG01000010">
    <property type="protein sequence ID" value="RZB87765.1"/>
    <property type="molecule type" value="Genomic_DNA"/>
</dbReference>
<evidence type="ECO:0000313" key="2">
    <source>
        <dbReference type="EMBL" id="RZB87765.1"/>
    </source>
</evidence>
<comment type="caution">
    <text evidence="2">The sequence shown here is derived from an EMBL/GenBank/DDBJ whole genome shotgun (WGS) entry which is preliminary data.</text>
</comment>
<evidence type="ECO:0000256" key="1">
    <source>
        <dbReference type="SAM" id="MobiDB-lite"/>
    </source>
</evidence>
<dbReference type="PANTHER" id="PTHR31343:SF29">
    <property type="entry name" value="DUF789 DOMAIN-CONTAINING PROTEIN"/>
    <property type="match status" value="1"/>
</dbReference>
<keyword evidence="3" id="KW-1185">Reference proteome</keyword>
<protein>
    <submittedName>
        <fullName evidence="2">Uncharacterized protein</fullName>
    </submittedName>
</protein>
<dbReference type="Pfam" id="PF05623">
    <property type="entry name" value="DUF789"/>
    <property type="match status" value="1"/>
</dbReference>